<reference evidence="2 3" key="1">
    <citation type="journal article" date="2024" name="Commun. Biol.">
        <title>Comparative genomic analysis of thermophilic fungi reveals convergent evolutionary adaptations and gene losses.</title>
        <authorList>
            <person name="Steindorff A.S."/>
            <person name="Aguilar-Pontes M.V."/>
            <person name="Robinson A.J."/>
            <person name="Andreopoulos B."/>
            <person name="LaButti K."/>
            <person name="Kuo A."/>
            <person name="Mondo S."/>
            <person name="Riley R."/>
            <person name="Otillar R."/>
            <person name="Haridas S."/>
            <person name="Lipzen A."/>
            <person name="Grimwood J."/>
            <person name="Schmutz J."/>
            <person name="Clum A."/>
            <person name="Reid I.D."/>
            <person name="Moisan M.C."/>
            <person name="Butler G."/>
            <person name="Nguyen T.T.M."/>
            <person name="Dewar K."/>
            <person name="Conant G."/>
            <person name="Drula E."/>
            <person name="Henrissat B."/>
            <person name="Hansel C."/>
            <person name="Singer S."/>
            <person name="Hutchinson M.I."/>
            <person name="de Vries R.P."/>
            <person name="Natvig D.O."/>
            <person name="Powell A.J."/>
            <person name="Tsang A."/>
            <person name="Grigoriev I.V."/>
        </authorList>
    </citation>
    <scope>NUCLEOTIDE SEQUENCE [LARGE SCALE GENOMIC DNA]</scope>
    <source>
        <strain evidence="2 3">ATCC 24622</strain>
    </source>
</reference>
<proteinExistence type="predicted"/>
<comment type="caution">
    <text evidence="2">The sequence shown here is derived from an EMBL/GenBank/DDBJ whole genome shotgun (WGS) entry which is preliminary data.</text>
</comment>
<accession>A0ABR3XZ99</accession>
<evidence type="ECO:0000256" key="1">
    <source>
        <dbReference type="SAM" id="MobiDB-lite"/>
    </source>
</evidence>
<keyword evidence="3" id="KW-1185">Reference proteome</keyword>
<dbReference type="EMBL" id="JAZHXJ010000025">
    <property type="protein sequence ID" value="KAL1881356.1"/>
    <property type="molecule type" value="Genomic_DNA"/>
</dbReference>
<evidence type="ECO:0000313" key="3">
    <source>
        <dbReference type="Proteomes" id="UP001586593"/>
    </source>
</evidence>
<sequence length="76" mass="8489">MESPREIIGRDATGITPQGRLSFKQVTRKSGVKQLGCDKGTKIAMISVTAPCAWWKKRSTKHKNHVPFGVEMPSRH</sequence>
<protein>
    <recommendedName>
        <fullName evidence="4">Transposase</fullName>
    </recommendedName>
</protein>
<name>A0ABR3XZ99_9PEZI</name>
<dbReference type="Proteomes" id="UP001586593">
    <property type="component" value="Unassembled WGS sequence"/>
</dbReference>
<organism evidence="2 3">
    <name type="scientific">Phialemonium thermophilum</name>
    <dbReference type="NCBI Taxonomy" id="223376"/>
    <lineage>
        <taxon>Eukaryota</taxon>
        <taxon>Fungi</taxon>
        <taxon>Dikarya</taxon>
        <taxon>Ascomycota</taxon>
        <taxon>Pezizomycotina</taxon>
        <taxon>Sordariomycetes</taxon>
        <taxon>Sordariomycetidae</taxon>
        <taxon>Cephalothecales</taxon>
        <taxon>Cephalothecaceae</taxon>
        <taxon>Phialemonium</taxon>
    </lineage>
</organism>
<evidence type="ECO:0008006" key="4">
    <source>
        <dbReference type="Google" id="ProtNLM"/>
    </source>
</evidence>
<gene>
    <name evidence="2" type="ORF">VTK73DRAFT_4363</name>
</gene>
<feature type="region of interest" description="Disordered" evidence="1">
    <location>
        <begin position="1"/>
        <end position="22"/>
    </location>
</feature>
<evidence type="ECO:0000313" key="2">
    <source>
        <dbReference type="EMBL" id="KAL1881356.1"/>
    </source>
</evidence>